<dbReference type="GO" id="GO:0045132">
    <property type="term" value="P:meiotic chromosome segregation"/>
    <property type="evidence" value="ECO:0007669"/>
    <property type="project" value="InterPro"/>
</dbReference>
<dbReference type="Proteomes" id="UP001497382">
    <property type="component" value="Unassembled WGS sequence"/>
</dbReference>
<dbReference type="GO" id="GO:0000775">
    <property type="term" value="C:chromosome, centromeric region"/>
    <property type="evidence" value="ECO:0007669"/>
    <property type="project" value="InterPro"/>
</dbReference>
<dbReference type="InterPro" id="IPR011515">
    <property type="entry name" value="Shugoshin_C"/>
</dbReference>
<evidence type="ECO:0000313" key="6">
    <source>
        <dbReference type="Proteomes" id="UP001497382"/>
    </source>
</evidence>
<keyword evidence="6" id="KW-1185">Reference proteome</keyword>
<feature type="compositionally biased region" description="Low complexity" evidence="3">
    <location>
        <begin position="244"/>
        <end position="264"/>
    </location>
</feature>
<keyword evidence="2" id="KW-0159">Chromosome partition</keyword>
<protein>
    <recommendedName>
        <fullName evidence="4">Shugoshin C-terminal domain-containing protein</fullName>
    </recommendedName>
</protein>
<feature type="compositionally biased region" description="Basic and acidic residues" evidence="3">
    <location>
        <begin position="196"/>
        <end position="208"/>
    </location>
</feature>
<dbReference type="GO" id="GO:0005634">
    <property type="term" value="C:nucleus"/>
    <property type="evidence" value="ECO:0007669"/>
    <property type="project" value="InterPro"/>
</dbReference>
<dbReference type="EMBL" id="CAXIEN010000020">
    <property type="protein sequence ID" value="CAL1266043.1"/>
    <property type="molecule type" value="Genomic_DNA"/>
</dbReference>
<reference evidence="5 6" key="1">
    <citation type="submission" date="2024-04" db="EMBL/GenBank/DDBJ databases">
        <authorList>
            <person name="Rising A."/>
            <person name="Reimegard J."/>
            <person name="Sonavane S."/>
            <person name="Akerstrom W."/>
            <person name="Nylinder S."/>
            <person name="Hedman E."/>
            <person name="Kallberg Y."/>
        </authorList>
    </citation>
    <scope>NUCLEOTIDE SEQUENCE [LARGE SCALE GENOMIC DNA]</scope>
</reference>
<sequence length="729" mass="82449">MESFLFSKEKMNRCRKKVIPWHVQQRYMESFSQLSLNQTISAAMYKKKIKSLQRNNKHLALALQRSRYLATEKENLLIDSGKILDIINFSRVKLMDMAINMKQATECLDETLLLLNSSLTDSLSKHSPCNLNYRNDFKNKLQEISRNSPIEEVSESLDSPNVDVQSYARKGKISRVDGSVSSPNKKCKLTKKGRPDKRCSKDMPKSAEESSSTTSTTSSKNVNLNTSKCGSALSVKSQNRKKSSQINSNIKSSSSSKVSKSTSSKRFFQTKTKQECLDKKRKAVKVILTDIAEAFLTQETENYHSPVKNEPTSPNRNFKYFTPNSPEDDILIKKYFSSELSYQPKNSASNSFGSQFATIDDDGIPDCSQSTSNSSNLSCSDIPEIDEKSPALSSQKKEDFVCGQNNAIVKIEQVEKSDNITKQNNGSYIKKTYSEKDKKSNKSHSLKVINRVPLYYDEDAIEKVEGNAVASKDRIRKTINKCKARKTVSHKKKNIPSESTALKSNVIFSDNISKLGKNSFLVTAEVHSPPNGIYIQEIKSKMCASENMEPCVVLTDIFKSNQSLLSEMVGDGLHENECLKKTIIKPAVAPLAEINATYAVNRSSYNECYRDAYNDCEYTVGEDPLLEGRFLGNKVFCQERIKESKNICKKQPLVVLRDIINCGKDLNKCCKVNSNKKNGITFMPYLSHDKENRCLPEDREIIEQGKQRRRSKIVSYKEPSLHVKMRRLF</sequence>
<evidence type="ECO:0000256" key="1">
    <source>
        <dbReference type="ARBA" id="ARBA00010845"/>
    </source>
</evidence>
<name>A0AAV1Z3C4_9ARAC</name>
<gene>
    <name evidence="5" type="ORF">LARSCL_LOCUS2888</name>
</gene>
<accession>A0AAV1Z3C4</accession>
<dbReference type="Pfam" id="PF07557">
    <property type="entry name" value="Shugoshin_C"/>
    <property type="match status" value="1"/>
</dbReference>
<dbReference type="AlphaFoldDB" id="A0AAV1Z3C4"/>
<evidence type="ECO:0000256" key="2">
    <source>
        <dbReference type="ARBA" id="ARBA00022829"/>
    </source>
</evidence>
<evidence type="ECO:0000256" key="3">
    <source>
        <dbReference type="SAM" id="MobiDB-lite"/>
    </source>
</evidence>
<feature type="compositionally biased region" description="Low complexity" evidence="3">
    <location>
        <begin position="367"/>
        <end position="380"/>
    </location>
</feature>
<evidence type="ECO:0000259" key="4">
    <source>
        <dbReference type="Pfam" id="PF07557"/>
    </source>
</evidence>
<proteinExistence type="inferred from homology"/>
<feature type="domain" description="Shugoshin C-terminal" evidence="4">
    <location>
        <begin position="708"/>
        <end position="727"/>
    </location>
</feature>
<feature type="compositionally biased region" description="Basic residues" evidence="3">
    <location>
        <begin position="185"/>
        <end position="195"/>
    </location>
</feature>
<feature type="region of interest" description="Disordered" evidence="3">
    <location>
        <begin position="363"/>
        <end position="382"/>
    </location>
</feature>
<feature type="region of interest" description="Disordered" evidence="3">
    <location>
        <begin position="170"/>
        <end position="264"/>
    </location>
</feature>
<evidence type="ECO:0000313" key="5">
    <source>
        <dbReference type="EMBL" id="CAL1266043.1"/>
    </source>
</evidence>
<comment type="caution">
    <text evidence="5">The sequence shown here is derived from an EMBL/GenBank/DDBJ whole genome shotgun (WGS) entry which is preliminary data.</text>
</comment>
<comment type="similarity">
    <text evidence="1">Belongs to the shugoshin family.</text>
</comment>
<organism evidence="5 6">
    <name type="scientific">Larinioides sclopetarius</name>
    <dbReference type="NCBI Taxonomy" id="280406"/>
    <lineage>
        <taxon>Eukaryota</taxon>
        <taxon>Metazoa</taxon>
        <taxon>Ecdysozoa</taxon>
        <taxon>Arthropoda</taxon>
        <taxon>Chelicerata</taxon>
        <taxon>Arachnida</taxon>
        <taxon>Araneae</taxon>
        <taxon>Araneomorphae</taxon>
        <taxon>Entelegynae</taxon>
        <taxon>Araneoidea</taxon>
        <taxon>Araneidae</taxon>
        <taxon>Larinioides</taxon>
    </lineage>
</organism>
<feature type="compositionally biased region" description="Low complexity" evidence="3">
    <location>
        <begin position="210"/>
        <end position="219"/>
    </location>
</feature>
<feature type="compositionally biased region" description="Polar residues" evidence="3">
    <location>
        <begin position="220"/>
        <end position="229"/>
    </location>
</feature>